<dbReference type="Proteomes" id="UP000004892">
    <property type="component" value="Unassembled WGS sequence"/>
</dbReference>
<feature type="transmembrane region" description="Helical" evidence="9">
    <location>
        <begin position="203"/>
        <end position="221"/>
    </location>
</feature>
<evidence type="ECO:0000256" key="8">
    <source>
        <dbReference type="ARBA" id="ARBA00038435"/>
    </source>
</evidence>
<feature type="transmembrane region" description="Helical" evidence="9">
    <location>
        <begin position="372"/>
        <end position="392"/>
    </location>
</feature>
<feature type="transmembrane region" description="Helical" evidence="9">
    <location>
        <begin position="12"/>
        <end position="30"/>
    </location>
</feature>
<dbReference type="AlphaFoldDB" id="H1DKF8"/>
<feature type="transmembrane region" description="Helical" evidence="9">
    <location>
        <begin position="78"/>
        <end position="105"/>
    </location>
</feature>
<comment type="similarity">
    <text evidence="8">Belongs to the NhaC Na(+)/H(+) (TC 2.A.35) antiporter family.</text>
</comment>
<feature type="transmembrane region" description="Helical" evidence="9">
    <location>
        <begin position="111"/>
        <end position="128"/>
    </location>
</feature>
<keyword evidence="4" id="KW-1003">Cell membrane</keyword>
<dbReference type="EMBL" id="ADMC01000028">
    <property type="protein sequence ID" value="EHP45772.1"/>
    <property type="molecule type" value="Genomic_DNA"/>
</dbReference>
<dbReference type="PANTHER" id="PTHR33451:SF3">
    <property type="entry name" value="MALATE-2H(+)_NA(+)-LACTATE ANTIPORTER"/>
    <property type="match status" value="1"/>
</dbReference>
<dbReference type="eggNOG" id="COG1757">
    <property type="taxonomic scope" value="Bacteria"/>
</dbReference>
<accession>H1DKF8</accession>
<reference evidence="11 12" key="1">
    <citation type="submission" date="2012-01" db="EMBL/GenBank/DDBJ databases">
        <title>The Genome Sequence of Odoribacter laneus YIT 12061.</title>
        <authorList>
            <consortium name="The Broad Institute Genome Sequencing Platform"/>
            <person name="Earl A."/>
            <person name="Ward D."/>
            <person name="Feldgarden M."/>
            <person name="Gevers D."/>
            <person name="Morotomi M."/>
            <person name="Young S.K."/>
            <person name="Zeng Q."/>
            <person name="Gargeya S."/>
            <person name="Fitzgerald M."/>
            <person name="Haas B."/>
            <person name="Abouelleil A."/>
            <person name="Alvarado L."/>
            <person name="Arachchi H.M."/>
            <person name="Berlin A."/>
            <person name="Chapman S.B."/>
            <person name="Gearin G."/>
            <person name="Goldberg J."/>
            <person name="Griggs A."/>
            <person name="Gujja S."/>
            <person name="Hansen M."/>
            <person name="Heiman D."/>
            <person name="Howarth C."/>
            <person name="Larimer J."/>
            <person name="Lui A."/>
            <person name="MacDonald P.J.P."/>
            <person name="McCowen C."/>
            <person name="Montmayeur A."/>
            <person name="Murphy C."/>
            <person name="Neiman D."/>
            <person name="Pearson M."/>
            <person name="Priest M."/>
            <person name="Roberts A."/>
            <person name="Saif S."/>
            <person name="Shea T."/>
            <person name="Sisk P."/>
            <person name="Stolte C."/>
            <person name="Sykes S."/>
            <person name="Wortman J."/>
            <person name="Nusbaum C."/>
            <person name="Birren B."/>
        </authorList>
    </citation>
    <scope>NUCLEOTIDE SEQUENCE [LARGE SCALE GENOMIC DNA]</scope>
    <source>
        <strain evidence="11 12">YIT 12061</strain>
    </source>
</reference>
<keyword evidence="5 9" id="KW-0812">Transmembrane</keyword>
<dbReference type="HOGENOM" id="CLU_033405_1_0_10"/>
<dbReference type="PANTHER" id="PTHR33451">
    <property type="entry name" value="MALATE-2H(+)/NA(+)-LACTATE ANTIPORTER"/>
    <property type="match status" value="1"/>
</dbReference>
<protein>
    <submittedName>
        <fullName evidence="11">Na+/H+ antiporter NhaC</fullName>
    </submittedName>
</protein>
<evidence type="ECO:0000256" key="3">
    <source>
        <dbReference type="ARBA" id="ARBA00022449"/>
    </source>
</evidence>
<evidence type="ECO:0000256" key="5">
    <source>
        <dbReference type="ARBA" id="ARBA00022692"/>
    </source>
</evidence>
<keyword evidence="3" id="KW-0050">Antiport</keyword>
<organism evidence="11 12">
    <name type="scientific">Odoribacter laneus YIT 12061</name>
    <dbReference type="NCBI Taxonomy" id="742817"/>
    <lineage>
        <taxon>Bacteria</taxon>
        <taxon>Pseudomonadati</taxon>
        <taxon>Bacteroidota</taxon>
        <taxon>Bacteroidia</taxon>
        <taxon>Bacteroidales</taxon>
        <taxon>Odoribacteraceae</taxon>
        <taxon>Odoribacter</taxon>
    </lineage>
</organism>
<evidence type="ECO:0000256" key="7">
    <source>
        <dbReference type="ARBA" id="ARBA00023136"/>
    </source>
</evidence>
<keyword evidence="7 9" id="KW-0472">Membrane</keyword>
<feature type="transmembrane region" description="Helical" evidence="9">
    <location>
        <begin position="36"/>
        <end position="57"/>
    </location>
</feature>
<keyword evidence="6 9" id="KW-1133">Transmembrane helix</keyword>
<keyword evidence="12" id="KW-1185">Reference proteome</keyword>
<dbReference type="RefSeq" id="WP_009137888.1">
    <property type="nucleotide sequence ID" value="NZ_JH594597.1"/>
</dbReference>
<feature type="transmembrane region" description="Helical" evidence="9">
    <location>
        <begin position="261"/>
        <end position="278"/>
    </location>
</feature>
<dbReference type="GO" id="GO:0015297">
    <property type="term" value="F:antiporter activity"/>
    <property type="evidence" value="ECO:0007669"/>
    <property type="project" value="UniProtKB-KW"/>
</dbReference>
<name>H1DKF8_9BACT</name>
<comment type="subcellular location">
    <subcellularLocation>
        <location evidence="1">Cell membrane</location>
        <topology evidence="1">Multi-pass membrane protein</topology>
    </subcellularLocation>
</comment>
<dbReference type="Pfam" id="PF03553">
    <property type="entry name" value="Na_H_antiporter"/>
    <property type="match status" value="1"/>
</dbReference>
<sequence length="477" mass="51521">MTVSKNPTFLQSLIPVIVLIVLLFFNVMYFDETLGGANQTALIIAATIGGMIGWRNGVRWASMQEKILHTIHAAMPSILILFLIGALSGSWMISGVIPLMIYYGVDIMHPAYFLLASVVLCGIVSLATGSSWSTIATIGVAIIGIGNAFHFPAGLVAGAVISGAYFGDKMSPLSDTTNLAPAVAGTDVFTHIRYLVYTTGPTFLLTLLIFGIIGIFYVNNASEINTGFIKQGIAATFNTNLGLLFVPVLLIFLIIKKVPPIPVLLAGTVLGILFACIFQSDLLNQLLATQHFQNKYQLLMQSVFGGMNLETGLTEVDKLLSTGGMEGMLNTVFLILTALTFGGVMDACGFLKKVTETFLKFIVNQTSLVGSTLLTCIFFNITACDQYLAIVIPGKMLQKLYQEKGLKPEVLSRALEDSATVTSVLVPWNSCGATQAKVLGVATLDYLPYCFFNLISPLMNLLITAIHFKIRNIRPSR</sequence>
<evidence type="ECO:0000256" key="6">
    <source>
        <dbReference type="ARBA" id="ARBA00022989"/>
    </source>
</evidence>
<evidence type="ECO:0000259" key="10">
    <source>
        <dbReference type="Pfam" id="PF03553"/>
    </source>
</evidence>
<dbReference type="STRING" id="742817.HMPREF9449_02744"/>
<dbReference type="GO" id="GO:0005886">
    <property type="term" value="C:plasma membrane"/>
    <property type="evidence" value="ECO:0007669"/>
    <property type="project" value="UniProtKB-SubCell"/>
</dbReference>
<feature type="transmembrane region" description="Helical" evidence="9">
    <location>
        <begin position="446"/>
        <end position="468"/>
    </location>
</feature>
<evidence type="ECO:0000256" key="9">
    <source>
        <dbReference type="SAM" id="Phobius"/>
    </source>
</evidence>
<evidence type="ECO:0000256" key="4">
    <source>
        <dbReference type="ARBA" id="ARBA00022475"/>
    </source>
</evidence>
<feature type="domain" description="Na+/H+ antiporter NhaC-like C-terminal" evidence="10">
    <location>
        <begin position="163"/>
        <end position="462"/>
    </location>
</feature>
<evidence type="ECO:0000313" key="11">
    <source>
        <dbReference type="EMBL" id="EHP45772.1"/>
    </source>
</evidence>
<dbReference type="InterPro" id="IPR004770">
    <property type="entry name" value="Na/H_antiport_NhaC"/>
</dbReference>
<evidence type="ECO:0000313" key="12">
    <source>
        <dbReference type="Proteomes" id="UP000004892"/>
    </source>
</evidence>
<evidence type="ECO:0000256" key="1">
    <source>
        <dbReference type="ARBA" id="ARBA00004651"/>
    </source>
</evidence>
<dbReference type="InterPro" id="IPR018461">
    <property type="entry name" value="Na/H_Antiport_NhaC-like_C"/>
</dbReference>
<dbReference type="GeneID" id="98070273"/>
<proteinExistence type="inferred from homology"/>
<comment type="caution">
    <text evidence="11">The sequence shown here is derived from an EMBL/GenBank/DDBJ whole genome shotgun (WGS) entry which is preliminary data.</text>
</comment>
<feature type="transmembrane region" description="Helical" evidence="9">
    <location>
        <begin position="328"/>
        <end position="351"/>
    </location>
</feature>
<dbReference type="PATRIC" id="fig|742817.3.peg.2937"/>
<dbReference type="InterPro" id="IPR052180">
    <property type="entry name" value="NhaC_Na-H+_Antiporter"/>
</dbReference>
<gene>
    <name evidence="11" type="ORF">HMPREF9449_02744</name>
</gene>
<keyword evidence="2" id="KW-0813">Transport</keyword>
<dbReference type="NCBIfam" id="TIGR00931">
    <property type="entry name" value="antiport_nhaC"/>
    <property type="match status" value="1"/>
</dbReference>
<feature type="transmembrane region" description="Helical" evidence="9">
    <location>
        <begin position="233"/>
        <end position="255"/>
    </location>
</feature>
<evidence type="ECO:0000256" key="2">
    <source>
        <dbReference type="ARBA" id="ARBA00022448"/>
    </source>
</evidence>